<feature type="signal peptide" evidence="5">
    <location>
        <begin position="1"/>
        <end position="31"/>
    </location>
</feature>
<dbReference type="InterPro" id="IPR018077">
    <property type="entry name" value="Glyco_hydro_fam25_subgr"/>
</dbReference>
<evidence type="ECO:0000256" key="1">
    <source>
        <dbReference type="ARBA" id="ARBA00010646"/>
    </source>
</evidence>
<sequence length="405" mass="45555">MAQMKHRILSFVMSAAAALSLMAPLTTTAYALNVNDPKPGQQTFNVRDKNSSSSEPKINIKNGSSSSKKVQIKDSGSSSSASPKINVKSSGNAGSGGRDGDTFSVAKIKEYAKEIDNVSDDFLKVIRNKSTISLSQFEDYAVKYKLPIELIQRFYDDRFVFKSGNKFQFISLDPNLSRNVYDWDNLVYKDNNEVKYVRDGASRALKGIDVSTHQGTIDWKKVKNDGVKFAMIRVGYRGYGTGKIMLDDQFKRNIKNATANGIKVGVYFYSQAITTKEAVEEAEFVLDNIKGYDIDYPVVFDIEDAPSASARTRSLTASKATQVAKAFCERIEQGGYRPMIYTYTKYFVTEINMGSLTKYDKWVAQYYKRPFFPYKFQMLQYTSKGKVDGIKGNVDMNLCFTSYPK</sequence>
<keyword evidence="2 6" id="KW-0378">Hydrolase</keyword>
<dbReference type="Gene3D" id="3.20.20.80">
    <property type="entry name" value="Glycosidases"/>
    <property type="match status" value="1"/>
</dbReference>
<dbReference type="AlphaFoldDB" id="A0A9X8UL09"/>
<keyword evidence="7" id="KW-1185">Reference proteome</keyword>
<dbReference type="GO" id="GO:0009253">
    <property type="term" value="P:peptidoglycan catabolic process"/>
    <property type="evidence" value="ECO:0007669"/>
    <property type="project" value="InterPro"/>
</dbReference>
<feature type="compositionally biased region" description="Polar residues" evidence="4">
    <location>
        <begin position="40"/>
        <end position="56"/>
    </location>
</feature>
<dbReference type="PROSITE" id="PS51904">
    <property type="entry name" value="GLYCOSYL_HYDROL_F25_2"/>
    <property type="match status" value="1"/>
</dbReference>
<keyword evidence="5" id="KW-0732">Signal</keyword>
<comment type="similarity">
    <text evidence="1">Belongs to the glycosyl hydrolase 25 family.</text>
</comment>
<feature type="region of interest" description="Disordered" evidence="4">
    <location>
        <begin position="36"/>
        <end position="99"/>
    </location>
</feature>
<dbReference type="RefSeq" id="WP_159449065.1">
    <property type="nucleotide sequence ID" value="NZ_SLUK01000001.1"/>
</dbReference>
<dbReference type="PANTHER" id="PTHR34135:SF2">
    <property type="entry name" value="LYSOZYME"/>
    <property type="match status" value="1"/>
</dbReference>
<gene>
    <name evidence="6" type="ORF">EDD78_101113</name>
</gene>
<dbReference type="Pfam" id="PF01183">
    <property type="entry name" value="Glyco_hydro_25"/>
    <property type="match status" value="1"/>
</dbReference>
<evidence type="ECO:0000313" key="7">
    <source>
        <dbReference type="Proteomes" id="UP000294682"/>
    </source>
</evidence>
<feature type="compositionally biased region" description="Low complexity" evidence="4">
    <location>
        <begin position="57"/>
        <end position="82"/>
    </location>
</feature>
<protein>
    <submittedName>
        <fullName evidence="6">Glycosyl hydrolase family 25</fullName>
    </submittedName>
</protein>
<comment type="caution">
    <text evidence="6">The sequence shown here is derived from an EMBL/GenBank/DDBJ whole genome shotgun (WGS) entry which is preliminary data.</text>
</comment>
<organism evidence="6 7">
    <name type="scientific">Harryflintia acetispora</name>
    <dbReference type="NCBI Taxonomy" id="1849041"/>
    <lineage>
        <taxon>Bacteria</taxon>
        <taxon>Bacillati</taxon>
        <taxon>Bacillota</taxon>
        <taxon>Clostridia</taxon>
        <taxon>Eubacteriales</taxon>
        <taxon>Oscillospiraceae</taxon>
        <taxon>Harryflintia</taxon>
    </lineage>
</organism>
<dbReference type="SUPFAM" id="SSF51445">
    <property type="entry name" value="(Trans)glycosidases"/>
    <property type="match status" value="1"/>
</dbReference>
<reference evidence="6 7" key="1">
    <citation type="submission" date="2019-03" db="EMBL/GenBank/DDBJ databases">
        <title>Genomic Encyclopedia of Type Strains, Phase IV (KMG-IV): sequencing the most valuable type-strain genomes for metagenomic binning, comparative biology and taxonomic classification.</title>
        <authorList>
            <person name="Goeker M."/>
        </authorList>
    </citation>
    <scope>NUCLEOTIDE SEQUENCE [LARGE SCALE GENOMIC DNA]</scope>
    <source>
        <strain evidence="6 7">DSM 100433</strain>
    </source>
</reference>
<dbReference type="PANTHER" id="PTHR34135">
    <property type="entry name" value="LYSOZYME"/>
    <property type="match status" value="1"/>
</dbReference>
<evidence type="ECO:0000256" key="4">
    <source>
        <dbReference type="SAM" id="MobiDB-lite"/>
    </source>
</evidence>
<dbReference type="GO" id="GO:0016998">
    <property type="term" value="P:cell wall macromolecule catabolic process"/>
    <property type="evidence" value="ECO:0007669"/>
    <property type="project" value="InterPro"/>
</dbReference>
<evidence type="ECO:0000313" key="6">
    <source>
        <dbReference type="EMBL" id="TCL45135.1"/>
    </source>
</evidence>
<dbReference type="GO" id="GO:0003796">
    <property type="term" value="F:lysozyme activity"/>
    <property type="evidence" value="ECO:0007669"/>
    <property type="project" value="InterPro"/>
</dbReference>
<evidence type="ECO:0000256" key="3">
    <source>
        <dbReference type="ARBA" id="ARBA00023295"/>
    </source>
</evidence>
<proteinExistence type="inferred from homology"/>
<name>A0A9X8UL09_9FIRM</name>
<dbReference type="Proteomes" id="UP000294682">
    <property type="component" value="Unassembled WGS sequence"/>
</dbReference>
<dbReference type="SMART" id="SM00641">
    <property type="entry name" value="Glyco_25"/>
    <property type="match status" value="1"/>
</dbReference>
<keyword evidence="3" id="KW-0326">Glycosidase</keyword>
<dbReference type="EMBL" id="SLUK01000001">
    <property type="protein sequence ID" value="TCL45135.1"/>
    <property type="molecule type" value="Genomic_DNA"/>
</dbReference>
<dbReference type="InterPro" id="IPR017853">
    <property type="entry name" value="GH"/>
</dbReference>
<evidence type="ECO:0000256" key="2">
    <source>
        <dbReference type="ARBA" id="ARBA00022801"/>
    </source>
</evidence>
<evidence type="ECO:0000256" key="5">
    <source>
        <dbReference type="SAM" id="SignalP"/>
    </source>
</evidence>
<feature type="chain" id="PRO_5040872882" evidence="5">
    <location>
        <begin position="32"/>
        <end position="405"/>
    </location>
</feature>
<accession>A0A9X8UL09</accession>
<dbReference type="InterPro" id="IPR002053">
    <property type="entry name" value="Glyco_hydro_25"/>
</dbReference>
<dbReference type="CDD" id="cd06414">
    <property type="entry name" value="GH25_LytC-like"/>
    <property type="match status" value="1"/>
</dbReference>
<dbReference type="GO" id="GO:0016052">
    <property type="term" value="P:carbohydrate catabolic process"/>
    <property type="evidence" value="ECO:0007669"/>
    <property type="project" value="TreeGrafter"/>
</dbReference>